<keyword evidence="3" id="KW-1185">Reference proteome</keyword>
<reference evidence="2 3" key="1">
    <citation type="submission" date="2019-07" db="EMBL/GenBank/DDBJ databases">
        <title>Full genome sequence of Humibacter sp. WJ7-1.</title>
        <authorList>
            <person name="Im W.-T."/>
        </authorList>
    </citation>
    <scope>NUCLEOTIDE SEQUENCE [LARGE SCALE GENOMIC DNA]</scope>
    <source>
        <strain evidence="2 3">WJ7-1</strain>
    </source>
</reference>
<feature type="domain" description="DUF559" evidence="1">
    <location>
        <begin position="237"/>
        <end position="293"/>
    </location>
</feature>
<dbReference type="EMBL" id="CP042305">
    <property type="protein sequence ID" value="QDZ15026.1"/>
    <property type="molecule type" value="Genomic_DNA"/>
</dbReference>
<evidence type="ECO:0000313" key="3">
    <source>
        <dbReference type="Proteomes" id="UP000320216"/>
    </source>
</evidence>
<dbReference type="OrthoDB" id="3173471at2"/>
<evidence type="ECO:0000259" key="1">
    <source>
        <dbReference type="Pfam" id="PF04480"/>
    </source>
</evidence>
<evidence type="ECO:0000313" key="2">
    <source>
        <dbReference type="EMBL" id="QDZ15026.1"/>
    </source>
</evidence>
<dbReference type="KEGG" id="huw:FPZ11_09820"/>
<accession>A0A5B8M407</accession>
<gene>
    <name evidence="2" type="ORF">FPZ11_09820</name>
</gene>
<sequence>MRAADLEIPFRGVRRAADAGPAPATPSNEPGGIAWSVAESSILESAHDYACCMTQHEFFSHVTAAVIWGIPIPHALVVPDELHVSVLAPHRASKRPNVSAHQARAGRVTVTRHPATGLRVSSPASTWASLGAVLTHHYDVVAAADAVVRVPRMPAGFPFPPDARTEPLASVAELKASVAAGRRVGVEALRTALPRVRTGAASRPEAWTRLTLVDNGLPEPVLDYDVFDEYGTFVACLDMAYPELKIAIEYDGDHHRTDRQQWSRDIDRLEALAALGWHVIRVDSRLLFRAPGELVRRVRAARDRRLA</sequence>
<dbReference type="Pfam" id="PF04480">
    <property type="entry name" value="DUF559"/>
    <property type="match status" value="1"/>
</dbReference>
<protein>
    <submittedName>
        <fullName evidence="2">DUF559 domain-containing protein</fullName>
    </submittedName>
</protein>
<dbReference type="InterPro" id="IPR011335">
    <property type="entry name" value="Restrct_endonuc-II-like"/>
</dbReference>
<dbReference type="SUPFAM" id="SSF52980">
    <property type="entry name" value="Restriction endonuclease-like"/>
    <property type="match status" value="1"/>
</dbReference>
<dbReference type="Proteomes" id="UP000320216">
    <property type="component" value="Chromosome"/>
</dbReference>
<dbReference type="InterPro" id="IPR007569">
    <property type="entry name" value="DUF559"/>
</dbReference>
<dbReference type="RefSeq" id="WP_146320469.1">
    <property type="nucleotide sequence ID" value="NZ_CP042305.1"/>
</dbReference>
<proteinExistence type="predicted"/>
<organism evidence="2 3">
    <name type="scientific">Humibacter ginsenosidimutans</name>
    <dbReference type="NCBI Taxonomy" id="2599293"/>
    <lineage>
        <taxon>Bacteria</taxon>
        <taxon>Bacillati</taxon>
        <taxon>Actinomycetota</taxon>
        <taxon>Actinomycetes</taxon>
        <taxon>Micrococcales</taxon>
        <taxon>Microbacteriaceae</taxon>
        <taxon>Humibacter</taxon>
    </lineage>
</organism>
<name>A0A5B8M407_9MICO</name>
<dbReference type="Gene3D" id="3.40.960.10">
    <property type="entry name" value="VSR Endonuclease"/>
    <property type="match status" value="1"/>
</dbReference>
<dbReference type="AlphaFoldDB" id="A0A5B8M407"/>